<sequence length="113" mass="12151">MEPLRGAVLCCHATTLILVLLEGVWGIVNTPDPNLNTSSLFWDLMLEKMKNGFIITHEKANNLVRLEIPSAKVADSALYYCALRPDAGGGVGKLIFGKGTKLLISTGKPSSPK</sequence>
<proteinExistence type="predicted"/>
<reference evidence="2" key="1">
    <citation type="submission" date="2014-11" db="EMBL/GenBank/DDBJ databases">
        <authorList>
            <person name="Amaro Gonzalez C."/>
        </authorList>
    </citation>
    <scope>NUCLEOTIDE SEQUENCE</scope>
</reference>
<feature type="signal peptide" evidence="1">
    <location>
        <begin position="1"/>
        <end position="26"/>
    </location>
</feature>
<dbReference type="AlphaFoldDB" id="A0A0E9S3W0"/>
<evidence type="ECO:0000256" key="1">
    <source>
        <dbReference type="SAM" id="SignalP"/>
    </source>
</evidence>
<dbReference type="Gene3D" id="2.60.40.10">
    <property type="entry name" value="Immunoglobulins"/>
    <property type="match status" value="1"/>
</dbReference>
<name>A0A0E9S3W0_ANGAN</name>
<dbReference type="EMBL" id="GBXM01072458">
    <property type="protein sequence ID" value="JAH36119.1"/>
    <property type="molecule type" value="Transcribed_RNA"/>
</dbReference>
<dbReference type="InterPro" id="IPR036179">
    <property type="entry name" value="Ig-like_dom_sf"/>
</dbReference>
<accession>A0A0E9S3W0</accession>
<feature type="chain" id="PRO_5002431941" description="Immunoglobulin V-set domain-containing protein" evidence="1">
    <location>
        <begin position="27"/>
        <end position="113"/>
    </location>
</feature>
<organism evidence="2">
    <name type="scientific">Anguilla anguilla</name>
    <name type="common">European freshwater eel</name>
    <name type="synonym">Muraena anguilla</name>
    <dbReference type="NCBI Taxonomy" id="7936"/>
    <lineage>
        <taxon>Eukaryota</taxon>
        <taxon>Metazoa</taxon>
        <taxon>Chordata</taxon>
        <taxon>Craniata</taxon>
        <taxon>Vertebrata</taxon>
        <taxon>Euteleostomi</taxon>
        <taxon>Actinopterygii</taxon>
        <taxon>Neopterygii</taxon>
        <taxon>Teleostei</taxon>
        <taxon>Anguilliformes</taxon>
        <taxon>Anguillidae</taxon>
        <taxon>Anguilla</taxon>
    </lineage>
</organism>
<dbReference type="SUPFAM" id="SSF48726">
    <property type="entry name" value="Immunoglobulin"/>
    <property type="match status" value="1"/>
</dbReference>
<evidence type="ECO:0008006" key="3">
    <source>
        <dbReference type="Google" id="ProtNLM"/>
    </source>
</evidence>
<protein>
    <recommendedName>
        <fullName evidence="3">Immunoglobulin V-set domain-containing protein</fullName>
    </recommendedName>
</protein>
<reference evidence="2" key="2">
    <citation type="journal article" date="2015" name="Fish Shellfish Immunol.">
        <title>Early steps in the European eel (Anguilla anguilla)-Vibrio vulnificus interaction in the gills: Role of the RtxA13 toxin.</title>
        <authorList>
            <person name="Callol A."/>
            <person name="Pajuelo D."/>
            <person name="Ebbesson L."/>
            <person name="Teles M."/>
            <person name="MacKenzie S."/>
            <person name="Amaro C."/>
        </authorList>
    </citation>
    <scope>NUCLEOTIDE SEQUENCE</scope>
</reference>
<evidence type="ECO:0000313" key="2">
    <source>
        <dbReference type="EMBL" id="JAH36119.1"/>
    </source>
</evidence>
<dbReference type="InterPro" id="IPR013783">
    <property type="entry name" value="Ig-like_fold"/>
</dbReference>
<keyword evidence="1" id="KW-0732">Signal</keyword>